<organism evidence="5">
    <name type="scientific">Cladocopium goreaui</name>
    <dbReference type="NCBI Taxonomy" id="2562237"/>
    <lineage>
        <taxon>Eukaryota</taxon>
        <taxon>Sar</taxon>
        <taxon>Alveolata</taxon>
        <taxon>Dinophyceae</taxon>
        <taxon>Suessiales</taxon>
        <taxon>Symbiodiniaceae</taxon>
        <taxon>Cladocopium</taxon>
    </lineage>
</organism>
<evidence type="ECO:0000259" key="3">
    <source>
        <dbReference type="Pfam" id="PF01082"/>
    </source>
</evidence>
<name>A0A9P1FPT5_9DINO</name>
<reference evidence="5" key="1">
    <citation type="submission" date="2022-10" db="EMBL/GenBank/DDBJ databases">
        <authorList>
            <person name="Chen Y."/>
            <person name="Dougan E. K."/>
            <person name="Chan C."/>
            <person name="Rhodes N."/>
            <person name="Thang M."/>
        </authorList>
    </citation>
    <scope>NUCLEOTIDE SEQUENCE</scope>
</reference>
<dbReference type="InterPro" id="IPR024548">
    <property type="entry name" value="Cu2_monoox_C"/>
</dbReference>
<feature type="domain" description="Copper type II ascorbate-dependent monooxygenase N-terminal" evidence="3">
    <location>
        <begin position="231"/>
        <end position="283"/>
    </location>
</feature>
<feature type="domain" description="Copper type II ascorbate-dependent monooxygenase C-terminal" evidence="4">
    <location>
        <begin position="320"/>
        <end position="447"/>
    </location>
</feature>
<proteinExistence type="predicted"/>
<dbReference type="GO" id="GO:0004500">
    <property type="term" value="F:dopamine beta-monooxygenase activity"/>
    <property type="evidence" value="ECO:0007669"/>
    <property type="project" value="InterPro"/>
</dbReference>
<keyword evidence="7" id="KW-1185">Reference proteome</keyword>
<evidence type="ECO:0000256" key="1">
    <source>
        <dbReference type="ARBA" id="ARBA00023157"/>
    </source>
</evidence>
<accession>A0A9P1FPT5</accession>
<dbReference type="GO" id="GO:0005507">
    <property type="term" value="F:copper ion binding"/>
    <property type="evidence" value="ECO:0007669"/>
    <property type="project" value="InterPro"/>
</dbReference>
<dbReference type="Gene3D" id="2.60.120.230">
    <property type="match status" value="1"/>
</dbReference>
<dbReference type="EMBL" id="CAMXCT030000702">
    <property type="protein sequence ID" value="CAL4769622.1"/>
    <property type="molecule type" value="Genomic_DNA"/>
</dbReference>
<evidence type="ECO:0000259" key="4">
    <source>
        <dbReference type="Pfam" id="PF03712"/>
    </source>
</evidence>
<sequence length="543" mass="59574">MPFYRALPFFKTWSFAAKQKMKQSFQLVPPPQPGITGHSLAVQVLPVGHGLLHGPRFVVRKVNNAFVAEERYSTDYVTPELQPAQEIALIFASEENGNIAWGVAIPRSSCAAGERYPVEDISRFMHWALGDSHDFYHHTSRGQFHANLISGPTTMEDFSNAQNISFTMPDVSVVMGAGGNDEKNPYLCTLFDLSQMLPSSMNLADKHHARRAGGVSWQIEAASGFQHGQVVPECESMPRGCNALKWPWAVGSESVVFPPQAGMPMGQGQKWFALQMHYYNPSLTTGIKDSSGVRVTFATQLRTYDAGTFRFNGGTGDDQRDPIPAGESEYTLPKAYVPSTCTNKWTVDEVTVLGVVYHAHLVGKNLNIDVVRGGEHVGQLRREKRYDFSHQSLEPSSVGKLKKGDELIFSCTYDTSSRTSPTTFGDFTQTEMCWSAFMYYPAQRMNRAIYFGSNMMYCEGADLSPQFFFEPVVPASTCVQSGDLRSTAGQQALTAMGVDVSSIQPLPEVTSTSVGQDSSISNNVQPGSLAVALTFALAVQIVA</sequence>
<dbReference type="InterPro" id="IPR014784">
    <property type="entry name" value="Cu2_ascorb_mOase-like_C"/>
</dbReference>
<dbReference type="Proteomes" id="UP001152797">
    <property type="component" value="Unassembled WGS sequence"/>
</dbReference>
<dbReference type="SUPFAM" id="SSF49742">
    <property type="entry name" value="PHM/PNGase F"/>
    <property type="match status" value="2"/>
</dbReference>
<protein>
    <submittedName>
        <fullName evidence="5">Uncharacterized protein</fullName>
    </submittedName>
</protein>
<evidence type="ECO:0000256" key="2">
    <source>
        <dbReference type="ARBA" id="ARBA00023180"/>
    </source>
</evidence>
<dbReference type="Pfam" id="PF01082">
    <property type="entry name" value="Cu2_monooxygen"/>
    <property type="match status" value="1"/>
</dbReference>
<evidence type="ECO:0000313" key="5">
    <source>
        <dbReference type="EMBL" id="CAI3982310.1"/>
    </source>
</evidence>
<dbReference type="InterPro" id="IPR036939">
    <property type="entry name" value="Cu2_ascorb_mOase_N_sf"/>
</dbReference>
<dbReference type="OrthoDB" id="441566at2759"/>
<dbReference type="PANTHER" id="PTHR10157">
    <property type="entry name" value="DOPAMINE BETA HYDROXYLASE RELATED"/>
    <property type="match status" value="1"/>
</dbReference>
<dbReference type="Pfam" id="PF03712">
    <property type="entry name" value="Cu2_monoox_C"/>
    <property type="match status" value="1"/>
</dbReference>
<reference evidence="6" key="2">
    <citation type="submission" date="2024-04" db="EMBL/GenBank/DDBJ databases">
        <authorList>
            <person name="Chen Y."/>
            <person name="Shah S."/>
            <person name="Dougan E. K."/>
            <person name="Thang M."/>
            <person name="Chan C."/>
        </authorList>
    </citation>
    <scope>NUCLEOTIDE SEQUENCE [LARGE SCALE GENOMIC DNA]</scope>
</reference>
<keyword evidence="1" id="KW-1015">Disulfide bond</keyword>
<dbReference type="InterPro" id="IPR008977">
    <property type="entry name" value="PHM/PNGase_F_dom_sf"/>
</dbReference>
<comment type="caution">
    <text evidence="5">The sequence shown here is derived from an EMBL/GenBank/DDBJ whole genome shotgun (WGS) entry which is preliminary data.</text>
</comment>
<keyword evidence="2" id="KW-0325">Glycoprotein</keyword>
<evidence type="ECO:0000313" key="6">
    <source>
        <dbReference type="EMBL" id="CAL1135685.1"/>
    </source>
</evidence>
<gene>
    <name evidence="5" type="ORF">C1SCF055_LOCUS10019</name>
</gene>
<dbReference type="AlphaFoldDB" id="A0A9P1FPT5"/>
<dbReference type="InterPro" id="IPR000323">
    <property type="entry name" value="Cu2_ascorb_mOase_N"/>
</dbReference>
<dbReference type="EMBL" id="CAMXCT020000702">
    <property type="protein sequence ID" value="CAL1135685.1"/>
    <property type="molecule type" value="Genomic_DNA"/>
</dbReference>
<dbReference type="PANTHER" id="PTHR10157:SF23">
    <property type="entry name" value="MOXD1 HOMOLOG 1"/>
    <property type="match status" value="1"/>
</dbReference>
<dbReference type="Gene3D" id="2.60.120.310">
    <property type="entry name" value="Copper type II, ascorbate-dependent monooxygenase, N-terminal domain"/>
    <property type="match status" value="1"/>
</dbReference>
<dbReference type="EMBL" id="CAMXCT010000702">
    <property type="protein sequence ID" value="CAI3982310.1"/>
    <property type="molecule type" value="Genomic_DNA"/>
</dbReference>
<dbReference type="InterPro" id="IPR000945">
    <property type="entry name" value="DBH-like"/>
</dbReference>
<evidence type="ECO:0000313" key="7">
    <source>
        <dbReference type="Proteomes" id="UP001152797"/>
    </source>
</evidence>